<dbReference type="PROSITE" id="PS51352">
    <property type="entry name" value="THIOREDOXIN_2"/>
    <property type="match status" value="1"/>
</dbReference>
<dbReference type="InterPro" id="IPR000866">
    <property type="entry name" value="AhpC/TSA"/>
</dbReference>
<dbReference type="STRING" id="1255043.TVNIR_3447"/>
<dbReference type="GO" id="GO:0016209">
    <property type="term" value="F:antioxidant activity"/>
    <property type="evidence" value="ECO:0007669"/>
    <property type="project" value="InterPro"/>
</dbReference>
<dbReference type="InterPro" id="IPR050553">
    <property type="entry name" value="Thioredoxin_ResA/DsbE_sf"/>
</dbReference>
<dbReference type="GO" id="GO:0016491">
    <property type="term" value="F:oxidoreductase activity"/>
    <property type="evidence" value="ECO:0007669"/>
    <property type="project" value="InterPro"/>
</dbReference>
<dbReference type="PATRIC" id="fig|1255043.3.peg.3478"/>
<dbReference type="SUPFAM" id="SSF52833">
    <property type="entry name" value="Thioredoxin-like"/>
    <property type="match status" value="1"/>
</dbReference>
<feature type="domain" description="Thioredoxin" evidence="1">
    <location>
        <begin position="31"/>
        <end position="171"/>
    </location>
</feature>
<dbReference type="InterPro" id="IPR013766">
    <property type="entry name" value="Thioredoxin_domain"/>
</dbReference>
<reference evidence="2" key="1">
    <citation type="submission" date="2015-12" db="EMBL/GenBank/DDBJ databases">
        <authorList>
            <person name="Tikhonova T.V."/>
            <person name="Pavlov A.R."/>
            <person name="Beletsky A.V."/>
            <person name="Mardanov A.V."/>
            <person name="Sorokin D.Y."/>
            <person name="Ravin N.V."/>
            <person name="Popov V.O."/>
        </authorList>
    </citation>
    <scope>NUCLEOTIDE SEQUENCE</scope>
    <source>
        <strain evidence="2">DSM 14787</strain>
    </source>
</reference>
<dbReference type="PANTHER" id="PTHR42852:SF18">
    <property type="entry name" value="CHROMOSOME UNDETERMINED SCAFFOLD_47, WHOLE GENOME SHOTGUN SEQUENCE"/>
    <property type="match status" value="1"/>
</dbReference>
<proteinExistence type="predicted"/>
<dbReference type="Gene3D" id="3.40.30.10">
    <property type="entry name" value="Glutaredoxin"/>
    <property type="match status" value="1"/>
</dbReference>
<dbReference type="HOGENOM" id="CLU_042529_11_2_6"/>
<sequence>MKRVTLASVAVLAALLVVGLSAIWLSRPGPAEAWVPAPAYHAEDIDGHPLELAELLGRPVLLSFWATTCVTCIDEIPTLIDLHARHEARGLALLAIALGYDRRERIRGVVEHLGIPYVVIHDTQDMAAEAFGPIRGTPTTILISPEGRVAYRALGHPDFDRIERLLERWRS</sequence>
<keyword evidence="3" id="KW-1185">Reference proteome</keyword>
<protein>
    <submittedName>
        <fullName evidence="2">Thioredoxin</fullName>
    </submittedName>
</protein>
<dbReference type="eggNOG" id="COG0526">
    <property type="taxonomic scope" value="Bacteria"/>
</dbReference>
<evidence type="ECO:0000313" key="3">
    <source>
        <dbReference type="Proteomes" id="UP000010809"/>
    </source>
</evidence>
<dbReference type="AlphaFoldDB" id="L0E1A3"/>
<dbReference type="EMBL" id="CP003989">
    <property type="protein sequence ID" value="AGA35083.1"/>
    <property type="molecule type" value="Genomic_DNA"/>
</dbReference>
<dbReference type="KEGG" id="tni:TVNIR_3447"/>
<name>L0E1A3_THIND</name>
<dbReference type="Proteomes" id="UP000010809">
    <property type="component" value="Chromosome"/>
</dbReference>
<dbReference type="PANTHER" id="PTHR42852">
    <property type="entry name" value="THIOL:DISULFIDE INTERCHANGE PROTEIN DSBE"/>
    <property type="match status" value="1"/>
</dbReference>
<evidence type="ECO:0000259" key="1">
    <source>
        <dbReference type="PROSITE" id="PS51352"/>
    </source>
</evidence>
<organism evidence="2 3">
    <name type="scientific">Thioalkalivibrio nitratireducens (strain DSM 14787 / UNIQEM 213 / ALEN2)</name>
    <dbReference type="NCBI Taxonomy" id="1255043"/>
    <lineage>
        <taxon>Bacteria</taxon>
        <taxon>Pseudomonadati</taxon>
        <taxon>Pseudomonadota</taxon>
        <taxon>Gammaproteobacteria</taxon>
        <taxon>Chromatiales</taxon>
        <taxon>Ectothiorhodospiraceae</taxon>
        <taxon>Thioalkalivibrio</taxon>
    </lineage>
</organism>
<gene>
    <name evidence="2" type="ordered locus">TVNIR_3447</name>
</gene>
<dbReference type="CDD" id="cd02966">
    <property type="entry name" value="TlpA_like_family"/>
    <property type="match status" value="1"/>
</dbReference>
<evidence type="ECO:0000313" key="2">
    <source>
        <dbReference type="EMBL" id="AGA35083.1"/>
    </source>
</evidence>
<dbReference type="InterPro" id="IPR036249">
    <property type="entry name" value="Thioredoxin-like_sf"/>
</dbReference>
<dbReference type="Pfam" id="PF00578">
    <property type="entry name" value="AhpC-TSA"/>
    <property type="match status" value="1"/>
</dbReference>
<accession>L0E1A3</accession>